<keyword evidence="4" id="KW-1185">Reference proteome</keyword>
<evidence type="ECO:0000256" key="1">
    <source>
        <dbReference type="ARBA" id="ARBA00022801"/>
    </source>
</evidence>
<dbReference type="InterPro" id="IPR006311">
    <property type="entry name" value="TAT_signal"/>
</dbReference>
<organism evidence="3 4">
    <name type="scientific">Streptacidiphilus cavernicola</name>
    <dbReference type="NCBI Taxonomy" id="3342716"/>
    <lineage>
        <taxon>Bacteria</taxon>
        <taxon>Bacillati</taxon>
        <taxon>Actinomycetota</taxon>
        <taxon>Actinomycetes</taxon>
        <taxon>Kitasatosporales</taxon>
        <taxon>Streptomycetaceae</taxon>
        <taxon>Streptacidiphilus</taxon>
    </lineage>
</organism>
<dbReference type="Pfam" id="PF04371">
    <property type="entry name" value="PAD_porph"/>
    <property type="match status" value="1"/>
</dbReference>
<gene>
    <name evidence="3" type="ORF">ACEZDE_31975</name>
</gene>
<dbReference type="RefSeq" id="WP_380544032.1">
    <property type="nucleotide sequence ID" value="NZ_JBHFAB010000035.1"/>
</dbReference>
<dbReference type="SUPFAM" id="SSF55909">
    <property type="entry name" value="Pentein"/>
    <property type="match status" value="1"/>
</dbReference>
<dbReference type="PANTHER" id="PTHR31377">
    <property type="entry name" value="AGMATINE DEIMINASE-RELATED"/>
    <property type="match status" value="1"/>
</dbReference>
<dbReference type="PROSITE" id="PS51318">
    <property type="entry name" value="TAT"/>
    <property type="match status" value="1"/>
</dbReference>
<accession>A0ABV6W635</accession>
<feature type="region of interest" description="Disordered" evidence="2">
    <location>
        <begin position="68"/>
        <end position="92"/>
    </location>
</feature>
<proteinExistence type="predicted"/>
<evidence type="ECO:0000313" key="3">
    <source>
        <dbReference type="EMBL" id="MFC1421228.1"/>
    </source>
</evidence>
<dbReference type="PANTHER" id="PTHR31377:SF0">
    <property type="entry name" value="AGMATINE DEIMINASE-RELATED"/>
    <property type="match status" value="1"/>
</dbReference>
<dbReference type="InterPro" id="IPR007466">
    <property type="entry name" value="Peptidyl-Arg-deiminase_porph"/>
</dbReference>
<keyword evidence="1" id="KW-0378">Hydrolase</keyword>
<reference evidence="3 4" key="1">
    <citation type="submission" date="2024-09" db="EMBL/GenBank/DDBJ databases">
        <authorList>
            <person name="Lee S.D."/>
        </authorList>
    </citation>
    <scope>NUCLEOTIDE SEQUENCE [LARGE SCALE GENOMIC DNA]</scope>
    <source>
        <strain evidence="3 4">N8-3</strain>
    </source>
</reference>
<dbReference type="Gene3D" id="3.75.10.10">
    <property type="entry name" value="L-arginine/glycine Amidinotransferase, Chain A"/>
    <property type="match status" value="1"/>
</dbReference>
<evidence type="ECO:0000256" key="2">
    <source>
        <dbReference type="SAM" id="MobiDB-lite"/>
    </source>
</evidence>
<dbReference type="Proteomes" id="UP001592531">
    <property type="component" value="Unassembled WGS sequence"/>
</dbReference>
<comment type="caution">
    <text evidence="3">The sequence shown here is derived from an EMBL/GenBank/DDBJ whole genome shotgun (WGS) entry which is preliminary data.</text>
</comment>
<evidence type="ECO:0000313" key="4">
    <source>
        <dbReference type="Proteomes" id="UP001592531"/>
    </source>
</evidence>
<protein>
    <submittedName>
        <fullName evidence="3">Agmatine/peptidylarginine deiminase</fullName>
    </submittedName>
</protein>
<dbReference type="EMBL" id="JBHFAB010000035">
    <property type="protein sequence ID" value="MFC1421228.1"/>
    <property type="molecule type" value="Genomic_DNA"/>
</dbReference>
<sequence>MNDQTEPGNDSSDLSAPSDLSALSADERILVQARAQALGRRNFLVAAGLTTVGVVWAASSGTGQVARAATPRAVTDPCTSPTPTPTGGTGAGTFVVPLDSVPHTRTWMAWPDSKAIYSGQLAGLQANIALIANTIARYEPVFILANSASAAAARKACTASGVTVISTIPVDDCWMRDSGPVFRANGAGGLDTVGLNFNGWGNHQTHANDALVASRVAAYLGLPFTAAGLVSEGGAIEADGVGTLMATKSSIIDPKRNPGMTQAQLEAAMCAAYGASKVIWFTGISGQDITNDHVDATSRFLGTGTGLVQTPNPADPADIWSNDENQQYGVLSTATTALGGAISVTKLQAPDYNKIRATSVDFVDSYANYYVCNGAVISAQFGDKTADANAKAVLTRLFPGRTIEQLNIDNLGNQGGGIHCVTQPQPVP</sequence>
<name>A0ABV6W635_9ACTN</name>